<dbReference type="SMART" id="SM00456">
    <property type="entry name" value="WW"/>
    <property type="match status" value="1"/>
</dbReference>
<dbReference type="CDD" id="cd02674">
    <property type="entry name" value="Peptidase_C19R"/>
    <property type="match status" value="1"/>
</dbReference>
<dbReference type="InterPro" id="IPR015063">
    <property type="entry name" value="USP8_dimer"/>
</dbReference>
<feature type="domain" description="USP" evidence="8">
    <location>
        <begin position="900"/>
        <end position="1232"/>
    </location>
</feature>
<comment type="similarity">
    <text evidence="2">Belongs to the peptidase C19 family.</text>
</comment>
<dbReference type="InterPro" id="IPR050185">
    <property type="entry name" value="Ub_carboxyl-term_hydrolase"/>
</dbReference>
<dbReference type="CDD" id="cd00158">
    <property type="entry name" value="RHOD"/>
    <property type="match status" value="1"/>
</dbReference>
<dbReference type="EC" id="3.4.19.12" evidence="3"/>
<evidence type="ECO:0000256" key="4">
    <source>
        <dbReference type="SAM" id="Coils"/>
    </source>
</evidence>
<keyword evidence="10" id="KW-1185">Reference proteome</keyword>
<dbReference type="Pfam" id="PF08969">
    <property type="entry name" value="USP8_dimer"/>
    <property type="match status" value="1"/>
</dbReference>
<organism evidence="9 10">
    <name type="scientific">Mytilus edulis</name>
    <name type="common">Blue mussel</name>
    <dbReference type="NCBI Taxonomy" id="6550"/>
    <lineage>
        <taxon>Eukaryota</taxon>
        <taxon>Metazoa</taxon>
        <taxon>Spiralia</taxon>
        <taxon>Lophotrochozoa</taxon>
        <taxon>Mollusca</taxon>
        <taxon>Bivalvia</taxon>
        <taxon>Autobranchia</taxon>
        <taxon>Pteriomorphia</taxon>
        <taxon>Mytilida</taxon>
        <taxon>Mytiloidea</taxon>
        <taxon>Mytilidae</taxon>
        <taxon>Mytilinae</taxon>
        <taxon>Mytilus</taxon>
    </lineage>
</organism>
<dbReference type="Gene3D" id="1.20.58.80">
    <property type="entry name" value="Phosphotransferase system, lactose/cellobiose-type IIA subunit"/>
    <property type="match status" value="1"/>
</dbReference>
<feature type="compositionally biased region" description="Basic and acidic residues" evidence="5">
    <location>
        <begin position="138"/>
        <end position="164"/>
    </location>
</feature>
<feature type="domain" description="Rhodanese" evidence="7">
    <location>
        <begin position="188"/>
        <end position="308"/>
    </location>
</feature>
<feature type="region of interest" description="Disordered" evidence="5">
    <location>
        <begin position="126"/>
        <end position="173"/>
    </location>
</feature>
<dbReference type="AlphaFoldDB" id="A0A8S3SN09"/>
<feature type="compositionally biased region" description="Polar residues" evidence="5">
    <location>
        <begin position="828"/>
        <end position="840"/>
    </location>
</feature>
<dbReference type="PROSITE" id="PS01159">
    <property type="entry name" value="WW_DOMAIN_1"/>
    <property type="match status" value="1"/>
</dbReference>
<feature type="region of interest" description="Disordered" evidence="5">
    <location>
        <begin position="503"/>
        <end position="562"/>
    </location>
</feature>
<dbReference type="SUPFAM" id="SSF54001">
    <property type="entry name" value="Cysteine proteinases"/>
    <property type="match status" value="1"/>
</dbReference>
<keyword evidence="4" id="KW-0175">Coiled coil</keyword>
<dbReference type="GO" id="GO:0004843">
    <property type="term" value="F:cysteine-type deubiquitinase activity"/>
    <property type="evidence" value="ECO:0007669"/>
    <property type="project" value="UniProtKB-EC"/>
</dbReference>
<name>A0A8S3SN09_MYTED</name>
<dbReference type="SUPFAM" id="SSF51045">
    <property type="entry name" value="WW domain"/>
    <property type="match status" value="1"/>
</dbReference>
<evidence type="ECO:0000259" key="6">
    <source>
        <dbReference type="PROSITE" id="PS50020"/>
    </source>
</evidence>
<dbReference type="Pfam" id="PF00397">
    <property type="entry name" value="WW"/>
    <property type="match status" value="1"/>
</dbReference>
<dbReference type="InterPro" id="IPR001202">
    <property type="entry name" value="WW_dom"/>
</dbReference>
<dbReference type="Proteomes" id="UP000683360">
    <property type="component" value="Unassembled WGS sequence"/>
</dbReference>
<dbReference type="InterPro" id="IPR001763">
    <property type="entry name" value="Rhodanese-like_dom"/>
</dbReference>
<dbReference type="InterPro" id="IPR036873">
    <property type="entry name" value="Rhodanese-like_dom_sf"/>
</dbReference>
<dbReference type="OrthoDB" id="292964at2759"/>
<dbReference type="FunFam" id="3.40.250.10:FF:000017">
    <property type="entry name" value="ubiquitin carboxyl-terminal hydrolase 8"/>
    <property type="match status" value="1"/>
</dbReference>
<dbReference type="GO" id="GO:0016579">
    <property type="term" value="P:protein deubiquitination"/>
    <property type="evidence" value="ECO:0007669"/>
    <property type="project" value="InterPro"/>
</dbReference>
<feature type="region of interest" description="Disordered" evidence="5">
    <location>
        <begin position="682"/>
        <end position="781"/>
    </location>
</feature>
<dbReference type="InterPro" id="IPR028889">
    <property type="entry name" value="USP"/>
</dbReference>
<feature type="domain" description="WW" evidence="6">
    <location>
        <begin position="773"/>
        <end position="807"/>
    </location>
</feature>
<feature type="compositionally biased region" description="Polar residues" evidence="5">
    <location>
        <begin position="383"/>
        <end position="395"/>
    </location>
</feature>
<dbReference type="InterPro" id="IPR001394">
    <property type="entry name" value="Peptidase_C19_UCH"/>
</dbReference>
<keyword evidence="9" id="KW-0378">Hydrolase</keyword>
<evidence type="ECO:0000256" key="5">
    <source>
        <dbReference type="SAM" id="MobiDB-lite"/>
    </source>
</evidence>
<dbReference type="Pfam" id="PF00443">
    <property type="entry name" value="UCH"/>
    <property type="match status" value="1"/>
</dbReference>
<evidence type="ECO:0000259" key="8">
    <source>
        <dbReference type="PROSITE" id="PS50235"/>
    </source>
</evidence>
<feature type="compositionally biased region" description="Polar residues" evidence="5">
    <location>
        <begin position="359"/>
        <end position="368"/>
    </location>
</feature>
<evidence type="ECO:0000256" key="1">
    <source>
        <dbReference type="ARBA" id="ARBA00000707"/>
    </source>
</evidence>
<dbReference type="PROSITE" id="PS50020">
    <property type="entry name" value="WW_DOMAIN_2"/>
    <property type="match status" value="1"/>
</dbReference>
<feature type="compositionally biased region" description="Basic and acidic residues" evidence="5">
    <location>
        <begin position="517"/>
        <end position="539"/>
    </location>
</feature>
<dbReference type="SUPFAM" id="SSF140856">
    <property type="entry name" value="USP8 N-terminal domain-like"/>
    <property type="match status" value="1"/>
</dbReference>
<feature type="compositionally biased region" description="Basic and acidic residues" evidence="5">
    <location>
        <begin position="682"/>
        <end position="766"/>
    </location>
</feature>
<dbReference type="SMART" id="SM00450">
    <property type="entry name" value="RHOD"/>
    <property type="match status" value="1"/>
</dbReference>
<dbReference type="PROSITE" id="PS00972">
    <property type="entry name" value="USP_1"/>
    <property type="match status" value="1"/>
</dbReference>
<feature type="coiled-coil region" evidence="4">
    <location>
        <begin position="91"/>
        <end position="125"/>
    </location>
</feature>
<feature type="region of interest" description="Disordered" evidence="5">
    <location>
        <begin position="815"/>
        <end position="882"/>
    </location>
</feature>
<comment type="caution">
    <text evidence="9">The sequence shown here is derived from an EMBL/GenBank/DDBJ whole genome shotgun (WGS) entry which is preliminary data.</text>
</comment>
<reference evidence="9" key="1">
    <citation type="submission" date="2021-03" db="EMBL/GenBank/DDBJ databases">
        <authorList>
            <person name="Bekaert M."/>
        </authorList>
    </citation>
    <scope>NUCLEOTIDE SEQUENCE</scope>
</reference>
<evidence type="ECO:0000313" key="10">
    <source>
        <dbReference type="Proteomes" id="UP000683360"/>
    </source>
</evidence>
<evidence type="ECO:0000313" key="9">
    <source>
        <dbReference type="EMBL" id="CAG2223129.1"/>
    </source>
</evidence>
<sequence length="1243" mass="144236">MPATKKDLYIAKTIGELNKLAELPAKMSTSNSKILVKTADKMLKEAETGDMLGDEERAYVLYMKYFNVVTFLKKTPEYKKQKQYYDSLLGQKNLLKSIDKAEELAESLKERYEEIEAKLIAEKLSPLDSSPPINGKVDSPREKEETDGEQKKEEKENEVKDEPVTPKTPKTIQGEITPTSLYSLLQVQDVQLIIMDVRSDKDFKESHINHKCCINIPVEIVPPGTTVIHIAKSLPEDSKSPWQQRGNVDHIILLDWSSKLEDCNIGTTLRTLKDALFKYDSTVIIKSEPLVLDGGYDQWLLYYPQITTNSNVSRPKTDLMSPKPSLDFDYPDFDEAFINTPTPDRANQNQLNGTVTQSQLINDLSGQRPQFPRIDRSTKPKPLQSSVSTNLTNQTDVEKLNELKPRVTSLYPDTSSISSRKETGNEVQSLSRELEHEREELNRIRKEKEEEIAKYQLDKERNIKEQQARIERLKDEEEKLRLIEQKKSEQTKDLADLMRQKRGLQQEMKGSGGENIRNQELKTIENERVKRQDEVDKLRQERKKKRGRKKNIRGRKGEELERARARARLEEEKKDFELKLAEETARRLQMEEESMGIELHELKQRELKTKIEELRKIRLEEEKSLKETQSKEESLKRLEENRKLAIERQEKEAHERKTKEQKDRKLREEEIERRRLAKIAEEAAKVEQTRKEAELHAKNELAKREAEQRLRDEQTRREAEQKARDEQARKIAEDKAKKEAEEKARADQARREAEEKLKLIHGESPKIKTIPSPNLPTGWEKRLDGPTHRYYYINHNRGTTQWEPPQTEIKLPAAGKYTTKLKDEPTTSKRGLSRSNSSPNIAKMMEEEDKVTPLRPSIDRSSKPAQRQLIPEANRPSPQKQAARIRNLNPVYGNVGRALTGLRNLGNTCYMNSTIQCLNNCSPLVTYFLTDSYLYDINRESELGSHGEVADDFAVIVKNLWTGQYKCITPRDFKVTVGKHQPMFAGNDQQDSQEFLTFLLDALHEGLNKVKIRPKIPEQDNDNLPDHVNAELSWKHHRMLHESIIVELFQGQLKSTLMCLTCRKQSVTFQAFMYLSLPIPSGSRCTLNDCLRQFLKEEKMTGSSRWRCPRCKVDRDSVKKIDIWKLPRILLIGLNRFVYEGQWRQKISSFVDFPVQNLNLDSVVKSPTTTKSKYNLYGISNHYGTMDGGHYTAFCRNPCTKRWYKYDDEQVYDMSESDVKSSAAFVLYYTSIDLLPPDFRKNF</sequence>
<dbReference type="PROSITE" id="PS50206">
    <property type="entry name" value="RHODANESE_3"/>
    <property type="match status" value="1"/>
</dbReference>
<dbReference type="PROSITE" id="PS00973">
    <property type="entry name" value="USP_2"/>
    <property type="match status" value="1"/>
</dbReference>
<protein>
    <recommendedName>
        <fullName evidence="3">ubiquitinyl hydrolase 1</fullName>
        <ecNumber evidence="3">3.4.19.12</ecNumber>
    </recommendedName>
</protein>
<dbReference type="Pfam" id="PF00581">
    <property type="entry name" value="Rhodanese"/>
    <property type="match status" value="1"/>
</dbReference>
<evidence type="ECO:0000256" key="3">
    <source>
        <dbReference type="ARBA" id="ARBA00012759"/>
    </source>
</evidence>
<dbReference type="PANTHER" id="PTHR21646">
    <property type="entry name" value="UBIQUITIN CARBOXYL-TERMINAL HYDROLASE"/>
    <property type="match status" value="1"/>
</dbReference>
<dbReference type="SUPFAM" id="SSF52821">
    <property type="entry name" value="Rhodanese/Cell cycle control phosphatase"/>
    <property type="match status" value="1"/>
</dbReference>
<dbReference type="CDD" id="cd00201">
    <property type="entry name" value="WW"/>
    <property type="match status" value="1"/>
</dbReference>
<dbReference type="PANTHER" id="PTHR21646:SF46">
    <property type="entry name" value="UBIQUITIN CARBOXYL-TERMINAL HYDROLASE"/>
    <property type="match status" value="1"/>
</dbReference>
<dbReference type="InterPro" id="IPR018200">
    <property type="entry name" value="USP_CS"/>
</dbReference>
<proteinExistence type="inferred from homology"/>
<accession>A0A8S3SN09</accession>
<evidence type="ECO:0000259" key="7">
    <source>
        <dbReference type="PROSITE" id="PS50206"/>
    </source>
</evidence>
<dbReference type="Gene3D" id="2.20.70.10">
    <property type="match status" value="1"/>
</dbReference>
<comment type="catalytic activity">
    <reaction evidence="1">
        <text>Thiol-dependent hydrolysis of ester, thioester, amide, peptide and isopeptide bonds formed by the C-terminal Gly of ubiquitin (a 76-residue protein attached to proteins as an intracellular targeting signal).</text>
        <dbReference type="EC" id="3.4.19.12"/>
    </reaction>
</comment>
<feature type="region of interest" description="Disordered" evidence="5">
    <location>
        <begin position="359"/>
        <end position="434"/>
    </location>
</feature>
<dbReference type="EMBL" id="CAJPWZ010001775">
    <property type="protein sequence ID" value="CAG2223129.1"/>
    <property type="molecule type" value="Genomic_DNA"/>
</dbReference>
<feature type="compositionally biased region" description="Basic and acidic residues" evidence="5">
    <location>
        <begin position="396"/>
        <end position="405"/>
    </location>
</feature>
<dbReference type="PROSITE" id="PS50235">
    <property type="entry name" value="USP_3"/>
    <property type="match status" value="1"/>
</dbReference>
<gene>
    <name evidence="9" type="ORF">MEDL_36460</name>
</gene>
<dbReference type="Gene3D" id="3.90.70.10">
    <property type="entry name" value="Cysteine proteinases"/>
    <property type="match status" value="1"/>
</dbReference>
<feature type="compositionally biased region" description="Basic residues" evidence="5">
    <location>
        <begin position="540"/>
        <end position="554"/>
    </location>
</feature>
<dbReference type="Gene3D" id="3.40.250.10">
    <property type="entry name" value="Rhodanese-like domain"/>
    <property type="match status" value="1"/>
</dbReference>
<dbReference type="InterPro" id="IPR036020">
    <property type="entry name" value="WW_dom_sf"/>
</dbReference>
<dbReference type="InterPro" id="IPR038765">
    <property type="entry name" value="Papain-like_cys_pep_sf"/>
</dbReference>
<evidence type="ECO:0000256" key="2">
    <source>
        <dbReference type="ARBA" id="ARBA00009085"/>
    </source>
</evidence>
<feature type="region of interest" description="Disordered" evidence="5">
    <location>
        <begin position="646"/>
        <end position="670"/>
    </location>
</feature>